<name>X0RWN2_9ZZZZ</name>
<accession>X0RWN2</accession>
<proteinExistence type="predicted"/>
<dbReference type="AlphaFoldDB" id="X0RWN2"/>
<reference evidence="1" key="1">
    <citation type="journal article" date="2014" name="Front. Microbiol.">
        <title>High frequency of phylogenetically diverse reductive dehalogenase-homologous genes in deep subseafloor sedimentary metagenomes.</title>
        <authorList>
            <person name="Kawai M."/>
            <person name="Futagami T."/>
            <person name="Toyoda A."/>
            <person name="Takaki Y."/>
            <person name="Nishi S."/>
            <person name="Hori S."/>
            <person name="Arai W."/>
            <person name="Tsubouchi T."/>
            <person name="Morono Y."/>
            <person name="Uchiyama I."/>
            <person name="Ito T."/>
            <person name="Fujiyama A."/>
            <person name="Inagaki F."/>
            <person name="Takami H."/>
        </authorList>
    </citation>
    <scope>NUCLEOTIDE SEQUENCE</scope>
    <source>
        <strain evidence="1">Expedition CK06-06</strain>
    </source>
</reference>
<comment type="caution">
    <text evidence="1">The sequence shown here is derived from an EMBL/GenBank/DDBJ whole genome shotgun (WGS) entry which is preliminary data.</text>
</comment>
<protein>
    <submittedName>
        <fullName evidence="1">Uncharacterized protein</fullName>
    </submittedName>
</protein>
<sequence length="84" mass="9288">MSSGLSNLITTDIAEVTVFGGGGFWDDSNWDEFLWDGSVITTARANLSGTGENIGFLIFNETAKASPWVMQGITLHYDMRRLQR</sequence>
<gene>
    <name evidence="1" type="ORF">S01H1_14724</name>
</gene>
<dbReference type="EMBL" id="BARS01007670">
    <property type="protein sequence ID" value="GAF68147.1"/>
    <property type="molecule type" value="Genomic_DNA"/>
</dbReference>
<evidence type="ECO:0000313" key="1">
    <source>
        <dbReference type="EMBL" id="GAF68147.1"/>
    </source>
</evidence>
<organism evidence="1">
    <name type="scientific">marine sediment metagenome</name>
    <dbReference type="NCBI Taxonomy" id="412755"/>
    <lineage>
        <taxon>unclassified sequences</taxon>
        <taxon>metagenomes</taxon>
        <taxon>ecological metagenomes</taxon>
    </lineage>
</organism>